<dbReference type="Pfam" id="PF12697">
    <property type="entry name" value="Abhydrolase_6"/>
    <property type="match status" value="1"/>
</dbReference>
<dbReference type="SUPFAM" id="SSF48452">
    <property type="entry name" value="TPR-like"/>
    <property type="match status" value="1"/>
</dbReference>
<keyword evidence="1" id="KW-0805">Transcription regulation</keyword>
<evidence type="ECO:0000313" key="5">
    <source>
        <dbReference type="Proteomes" id="UP000663452"/>
    </source>
</evidence>
<protein>
    <submittedName>
        <fullName evidence="4">Alpha/beta fold hydrolase</fullName>
    </submittedName>
</protein>
<evidence type="ECO:0000256" key="1">
    <source>
        <dbReference type="ARBA" id="ARBA00023015"/>
    </source>
</evidence>
<dbReference type="Gene3D" id="1.25.40.10">
    <property type="entry name" value="Tetratricopeptide repeat domain"/>
    <property type="match status" value="1"/>
</dbReference>
<dbReference type="InterPro" id="IPR016032">
    <property type="entry name" value="Sig_transdc_resp-reg_C-effctor"/>
</dbReference>
<dbReference type="SUPFAM" id="SSF46894">
    <property type="entry name" value="C-terminal effector domain of the bipartite response regulators"/>
    <property type="match status" value="1"/>
</dbReference>
<dbReference type="Gene3D" id="3.40.50.1820">
    <property type="entry name" value="alpha/beta hydrolase"/>
    <property type="match status" value="1"/>
</dbReference>
<sequence length="528" mass="61376">MEFFWENGFKLNYEYAQAKLPGPETETLVLIHGMGFDLRCWDRIIPYMKEDYHILRYDFRGHGLSGTGDIDPAMLASLYTEHLHALVQHLEIGQFHILSHGAGCIIGLYFSKAYPGMVRSNVLISLPLFNSTNTAYKYADYRKDLMKHQSMRTLADHVIPNVTLFRQGSPEIDKLYEAFSRVTFDVYVELLDFFAGAHSDIMEMFKQHTGPTLLLTGERDPMYPPYLSSLIASANPHCRFMTIYNSSNMLFYDQPEETFKQIKMFFASEWSHRAPLDPLLMDLHADFLGMVDTDQEQQVIASRLKVVLLKPFQVFVDDSEILSGWGRRSAKELLIYLLLNPAVTRDQLCEDLWKDMETVKARIQLRVCLNHLKQLLNNDETKLIYSSNQQISLQAPVNCDLLTLLDLTKQALEETNPEQKDKRIQEISRHIHEDMFRNLNQEWNLNFRMRLEIQLSTLVFHQADRLADQGNYTGAIACLKYVLLFNPEDYDAYERIAHLCEQNNQKHEARKWRAKVEQLQPAKGQTML</sequence>
<dbReference type="InterPro" id="IPR036388">
    <property type="entry name" value="WH-like_DNA-bd_sf"/>
</dbReference>
<keyword evidence="5" id="KW-1185">Reference proteome</keyword>
<keyword evidence="4" id="KW-0378">Hydrolase</keyword>
<gene>
    <name evidence="4" type="ORF">JRJ22_15825</name>
</gene>
<keyword evidence="2" id="KW-0804">Transcription</keyword>
<accession>A0ABX7L7Z6</accession>
<name>A0ABX7L7Z6_9BACL</name>
<evidence type="ECO:0000259" key="3">
    <source>
        <dbReference type="Pfam" id="PF12697"/>
    </source>
</evidence>
<dbReference type="Gene3D" id="1.10.10.10">
    <property type="entry name" value="Winged helix-like DNA-binding domain superfamily/Winged helix DNA-binding domain"/>
    <property type="match status" value="1"/>
</dbReference>
<proteinExistence type="predicted"/>
<evidence type="ECO:0000313" key="4">
    <source>
        <dbReference type="EMBL" id="QSF42779.1"/>
    </source>
</evidence>
<organism evidence="4 5">
    <name type="scientific">Paenibacillus tianjinensis</name>
    <dbReference type="NCBI Taxonomy" id="2810347"/>
    <lineage>
        <taxon>Bacteria</taxon>
        <taxon>Bacillati</taxon>
        <taxon>Bacillota</taxon>
        <taxon>Bacilli</taxon>
        <taxon>Bacillales</taxon>
        <taxon>Paenibacillaceae</taxon>
        <taxon>Paenibacillus</taxon>
    </lineage>
</organism>
<dbReference type="Proteomes" id="UP000663452">
    <property type="component" value="Chromosome"/>
</dbReference>
<evidence type="ECO:0000256" key="2">
    <source>
        <dbReference type="ARBA" id="ARBA00023163"/>
    </source>
</evidence>
<dbReference type="PANTHER" id="PTHR43798">
    <property type="entry name" value="MONOACYLGLYCEROL LIPASE"/>
    <property type="match status" value="1"/>
</dbReference>
<dbReference type="SUPFAM" id="SSF53474">
    <property type="entry name" value="alpha/beta-Hydrolases"/>
    <property type="match status" value="1"/>
</dbReference>
<feature type="domain" description="AB hydrolase-1" evidence="3">
    <location>
        <begin position="28"/>
        <end position="259"/>
    </location>
</feature>
<dbReference type="GO" id="GO:0016787">
    <property type="term" value="F:hydrolase activity"/>
    <property type="evidence" value="ECO:0007669"/>
    <property type="project" value="UniProtKB-KW"/>
</dbReference>
<dbReference type="RefSeq" id="WP_206100457.1">
    <property type="nucleotide sequence ID" value="NZ_CP070969.1"/>
</dbReference>
<dbReference type="InterPro" id="IPR029058">
    <property type="entry name" value="AB_hydrolase_fold"/>
</dbReference>
<reference evidence="4 5" key="1">
    <citation type="submission" date="2021-02" db="EMBL/GenBank/DDBJ databases">
        <title>Paenibacillus tianjinensis sp. nov.</title>
        <authorList>
            <person name="Liu H."/>
        </authorList>
    </citation>
    <scope>NUCLEOTIDE SEQUENCE [LARGE SCALE GENOMIC DNA]</scope>
    <source>
        <strain evidence="4 5">TB2019</strain>
    </source>
</reference>
<dbReference type="EMBL" id="CP070969">
    <property type="protein sequence ID" value="QSF42779.1"/>
    <property type="molecule type" value="Genomic_DNA"/>
</dbReference>
<dbReference type="InterPro" id="IPR011990">
    <property type="entry name" value="TPR-like_helical_dom_sf"/>
</dbReference>
<dbReference type="PANTHER" id="PTHR43798:SF33">
    <property type="entry name" value="HYDROLASE, PUTATIVE (AFU_ORTHOLOGUE AFUA_2G14860)-RELATED"/>
    <property type="match status" value="1"/>
</dbReference>
<dbReference type="InterPro" id="IPR050266">
    <property type="entry name" value="AB_hydrolase_sf"/>
</dbReference>
<dbReference type="InterPro" id="IPR000073">
    <property type="entry name" value="AB_hydrolase_1"/>
</dbReference>